<evidence type="ECO:0000313" key="4">
    <source>
        <dbReference type="Proteomes" id="UP000230935"/>
    </source>
</evidence>
<keyword evidence="1" id="KW-0472">Membrane</keyword>
<feature type="signal peptide" evidence="2">
    <location>
        <begin position="1"/>
        <end position="28"/>
    </location>
</feature>
<feature type="transmembrane region" description="Helical" evidence="1">
    <location>
        <begin position="115"/>
        <end position="135"/>
    </location>
</feature>
<reference evidence="4" key="1">
    <citation type="submission" date="2017-09" db="EMBL/GenBank/DDBJ databases">
        <title>Depth-based differentiation of microbial function through sediment-hosted aquifers and enrichment of novel symbionts in the deep terrestrial subsurface.</title>
        <authorList>
            <person name="Probst A.J."/>
            <person name="Ladd B."/>
            <person name="Jarett J.K."/>
            <person name="Geller-Mcgrath D.E."/>
            <person name="Sieber C.M.K."/>
            <person name="Emerson J.B."/>
            <person name="Anantharaman K."/>
            <person name="Thomas B.C."/>
            <person name="Malmstrom R."/>
            <person name="Stieglmeier M."/>
            <person name="Klingl A."/>
            <person name="Woyke T."/>
            <person name="Ryan C.M."/>
            <person name="Banfield J.F."/>
        </authorList>
    </citation>
    <scope>NUCLEOTIDE SEQUENCE [LARGE SCALE GENOMIC DNA]</scope>
</reference>
<sequence>MLTLPKIKQHIILWSATLCFGITYTAKAAGGPQDKKGFMDTILGSVEITGKNLTGSDKSPDLFPFILVRVLNALLAFLGIVFLGLFIYAGYLWLNARGKEETVAKAKRLMFDATIGLIIIVAARIITILILHALIESGLKN</sequence>
<evidence type="ECO:0000256" key="2">
    <source>
        <dbReference type="SAM" id="SignalP"/>
    </source>
</evidence>
<keyword evidence="1" id="KW-0812">Transmembrane</keyword>
<name>A0A2H0W0H8_9BACT</name>
<feature type="transmembrane region" description="Helical" evidence="1">
    <location>
        <begin position="66"/>
        <end position="94"/>
    </location>
</feature>
<organism evidence="3 4">
    <name type="scientific">Candidatus Buchananbacteria bacterium CG10_big_fil_rev_8_21_14_0_10_42_9</name>
    <dbReference type="NCBI Taxonomy" id="1974526"/>
    <lineage>
        <taxon>Bacteria</taxon>
        <taxon>Candidatus Buchananiibacteriota</taxon>
    </lineage>
</organism>
<gene>
    <name evidence="3" type="ORF">COT81_04410</name>
</gene>
<evidence type="ECO:0000313" key="3">
    <source>
        <dbReference type="EMBL" id="PIS04869.1"/>
    </source>
</evidence>
<dbReference type="AlphaFoldDB" id="A0A2H0W0H8"/>
<dbReference type="Proteomes" id="UP000230935">
    <property type="component" value="Unassembled WGS sequence"/>
</dbReference>
<protein>
    <submittedName>
        <fullName evidence="3">Uncharacterized protein</fullName>
    </submittedName>
</protein>
<keyword evidence="2" id="KW-0732">Signal</keyword>
<comment type="caution">
    <text evidence="3">The sequence shown here is derived from an EMBL/GenBank/DDBJ whole genome shotgun (WGS) entry which is preliminary data.</text>
</comment>
<evidence type="ECO:0000256" key="1">
    <source>
        <dbReference type="SAM" id="Phobius"/>
    </source>
</evidence>
<accession>A0A2H0W0H8</accession>
<proteinExistence type="predicted"/>
<keyword evidence="1" id="KW-1133">Transmembrane helix</keyword>
<feature type="chain" id="PRO_5013594414" evidence="2">
    <location>
        <begin position="29"/>
        <end position="141"/>
    </location>
</feature>
<dbReference type="EMBL" id="PEZZ01000034">
    <property type="protein sequence ID" value="PIS04869.1"/>
    <property type="molecule type" value="Genomic_DNA"/>
</dbReference>